<comment type="caution">
    <text evidence="1">The sequence shown here is derived from an EMBL/GenBank/DDBJ whole genome shotgun (WGS) entry which is preliminary data.</text>
</comment>
<reference evidence="1" key="1">
    <citation type="submission" date="2022-07" db="EMBL/GenBank/DDBJ databases">
        <title>Chromosome-level genome of Muraenolepis orangiensis.</title>
        <authorList>
            <person name="Kim J."/>
        </authorList>
    </citation>
    <scope>NUCLEOTIDE SEQUENCE</scope>
    <source>
        <strain evidence="1">KU_S4_2022</strain>
        <tissue evidence="1">Muscle</tissue>
    </source>
</reference>
<accession>A0A9Q0DX23</accession>
<keyword evidence="2" id="KW-1185">Reference proteome</keyword>
<dbReference type="OrthoDB" id="8935082at2759"/>
<gene>
    <name evidence="1" type="ORF">NHX12_002621</name>
</gene>
<dbReference type="PANTHER" id="PTHR34034:SF2">
    <property type="entry name" value="PROTEIN FAM180A"/>
    <property type="match status" value="1"/>
</dbReference>
<dbReference type="PANTHER" id="PTHR34034">
    <property type="entry name" value="PROTEIN FAM180A-RELATED"/>
    <property type="match status" value="1"/>
</dbReference>
<dbReference type="InterPro" id="IPR029170">
    <property type="entry name" value="FAM180"/>
</dbReference>
<protein>
    <submittedName>
        <fullName evidence="1">Uncharacterized protein</fullName>
    </submittedName>
</protein>
<evidence type="ECO:0000313" key="1">
    <source>
        <dbReference type="EMBL" id="KAJ3596212.1"/>
    </source>
</evidence>
<sequence length="93" mass="10422">MASMRQGRAFLAQINDNIPKTLDSMEAMLSTIEDPRQKSTSGIQFHSLVLSMVYSAHFARTLEGEERQLAWGGILHRLANVTVQELRANNSSF</sequence>
<proteinExistence type="predicted"/>
<evidence type="ECO:0000313" key="2">
    <source>
        <dbReference type="Proteomes" id="UP001148018"/>
    </source>
</evidence>
<dbReference type="Proteomes" id="UP001148018">
    <property type="component" value="Unassembled WGS sequence"/>
</dbReference>
<dbReference type="EMBL" id="JANIIK010000110">
    <property type="protein sequence ID" value="KAJ3596212.1"/>
    <property type="molecule type" value="Genomic_DNA"/>
</dbReference>
<dbReference type="AlphaFoldDB" id="A0A9Q0DX23"/>
<name>A0A9Q0DX23_9TELE</name>
<organism evidence="1 2">
    <name type="scientific">Muraenolepis orangiensis</name>
    <name type="common">Patagonian moray cod</name>
    <dbReference type="NCBI Taxonomy" id="630683"/>
    <lineage>
        <taxon>Eukaryota</taxon>
        <taxon>Metazoa</taxon>
        <taxon>Chordata</taxon>
        <taxon>Craniata</taxon>
        <taxon>Vertebrata</taxon>
        <taxon>Euteleostomi</taxon>
        <taxon>Actinopterygii</taxon>
        <taxon>Neopterygii</taxon>
        <taxon>Teleostei</taxon>
        <taxon>Neoteleostei</taxon>
        <taxon>Acanthomorphata</taxon>
        <taxon>Zeiogadaria</taxon>
        <taxon>Gadariae</taxon>
        <taxon>Gadiformes</taxon>
        <taxon>Muraenolepidoidei</taxon>
        <taxon>Muraenolepididae</taxon>
        <taxon>Muraenolepis</taxon>
    </lineage>
</organism>